<evidence type="ECO:0000313" key="13">
    <source>
        <dbReference type="EMBL" id="RKD24988.1"/>
    </source>
</evidence>
<dbReference type="RefSeq" id="WP_120188806.1">
    <property type="nucleotide sequence ID" value="NZ_MCHY01000007.1"/>
</dbReference>
<dbReference type="AlphaFoldDB" id="A0A419SLQ0"/>
<dbReference type="GO" id="GO:0016020">
    <property type="term" value="C:membrane"/>
    <property type="evidence" value="ECO:0007669"/>
    <property type="project" value="UniProtKB-SubCell"/>
</dbReference>
<proteinExistence type="inferred from homology"/>
<feature type="transmembrane region" description="Helical" evidence="11">
    <location>
        <begin position="143"/>
        <end position="164"/>
    </location>
</feature>
<evidence type="ECO:0000256" key="6">
    <source>
        <dbReference type="ARBA" id="ARBA00022989"/>
    </source>
</evidence>
<evidence type="ECO:0000256" key="11">
    <source>
        <dbReference type="SAM" id="Phobius"/>
    </source>
</evidence>
<keyword evidence="3" id="KW-0813">Transport</keyword>
<evidence type="ECO:0000256" key="1">
    <source>
        <dbReference type="ARBA" id="ARBA00004141"/>
    </source>
</evidence>
<feature type="transmembrane region" description="Helical" evidence="11">
    <location>
        <begin position="82"/>
        <end position="100"/>
    </location>
</feature>
<dbReference type="Proteomes" id="UP000284219">
    <property type="component" value="Unassembled WGS sequence"/>
</dbReference>
<keyword evidence="8" id="KW-0406">Ion transport</keyword>
<evidence type="ECO:0000256" key="7">
    <source>
        <dbReference type="ARBA" id="ARBA00023053"/>
    </source>
</evidence>
<evidence type="ECO:0000256" key="4">
    <source>
        <dbReference type="ARBA" id="ARBA00022449"/>
    </source>
</evidence>
<keyword evidence="9 11" id="KW-0472">Membrane</keyword>
<protein>
    <submittedName>
        <fullName evidence="13">Sodium:proton antiporter</fullName>
    </submittedName>
</protein>
<reference evidence="13 14" key="1">
    <citation type="submission" date="2016-08" db="EMBL/GenBank/DDBJ databases">
        <title>Novel Firmicute Genomes.</title>
        <authorList>
            <person name="Poppleton D.I."/>
            <person name="Gribaldo S."/>
        </authorList>
    </citation>
    <scope>NUCLEOTIDE SEQUENCE [LARGE SCALE GENOMIC DNA]</scope>
    <source>
        <strain evidence="13 14">RAOx-1</strain>
    </source>
</reference>
<feature type="transmembrane region" description="Helical" evidence="11">
    <location>
        <begin position="284"/>
        <end position="307"/>
    </location>
</feature>
<feature type="transmembrane region" description="Helical" evidence="11">
    <location>
        <begin position="58"/>
        <end position="76"/>
    </location>
</feature>
<evidence type="ECO:0000313" key="14">
    <source>
        <dbReference type="Proteomes" id="UP000284219"/>
    </source>
</evidence>
<dbReference type="PANTHER" id="PTHR43562">
    <property type="entry name" value="NAPA-TYPE SODIUM/HYDROGEN ANTIPORTER"/>
    <property type="match status" value="1"/>
</dbReference>
<gene>
    <name evidence="13" type="ORF">BEP19_03900</name>
</gene>
<name>A0A419SLQ0_9BACL</name>
<comment type="subcellular location">
    <subcellularLocation>
        <location evidence="1">Membrane</location>
        <topology evidence="1">Multi-pass membrane protein</topology>
    </subcellularLocation>
</comment>
<dbReference type="GO" id="GO:0015297">
    <property type="term" value="F:antiporter activity"/>
    <property type="evidence" value="ECO:0007669"/>
    <property type="project" value="UniProtKB-KW"/>
</dbReference>
<evidence type="ECO:0000256" key="2">
    <source>
        <dbReference type="ARBA" id="ARBA00005551"/>
    </source>
</evidence>
<evidence type="ECO:0000256" key="3">
    <source>
        <dbReference type="ARBA" id="ARBA00022448"/>
    </source>
</evidence>
<dbReference type="GO" id="GO:1902600">
    <property type="term" value="P:proton transmembrane transport"/>
    <property type="evidence" value="ECO:0007669"/>
    <property type="project" value="InterPro"/>
</dbReference>
<dbReference type="EMBL" id="MCHY01000007">
    <property type="protein sequence ID" value="RKD24988.1"/>
    <property type="molecule type" value="Genomic_DNA"/>
</dbReference>
<feature type="transmembrane region" description="Helical" evidence="11">
    <location>
        <begin position="349"/>
        <end position="371"/>
    </location>
</feature>
<sequence>MLIVQLAIILIASKIAGDISVRLNQPSVLGKLLVGILLGPTVLGLIENTQILHEISQLGVILLMFIAGLETSLGQFRQTGKAAVYVGLAGIIAPVALGFAMGELLGLSGGEALFIGLLLAATSVSISVQALRELGMLQSKEGTTILGAAVIDDVVVIVLLAFLMSTIGGDVALAPVLLRIVAFFFIVTILSFCVPFFVKRFSRLRVTEATLTAGVIVCFLFAALAEYSGVAAIIGAYVAGIAINVTRYGRELTKKVETISYSLFVPVFFASIGLSVDFSGIGEYFYIIVLFSALAIVSKLVGGALGAKAAGFTWGQSMGIGSAMVSRGEVALIIAGIGLQAGFLNETLFSVMIIVVLVTTLVTPPLMKWFFARNQTS</sequence>
<comment type="caution">
    <text evidence="13">The sequence shown here is derived from an EMBL/GenBank/DDBJ whole genome shotgun (WGS) entry which is preliminary data.</text>
</comment>
<feature type="transmembrane region" description="Helical" evidence="11">
    <location>
        <begin position="319"/>
        <end position="343"/>
    </location>
</feature>
<keyword evidence="6 11" id="KW-1133">Transmembrane helix</keyword>
<evidence type="ECO:0000256" key="9">
    <source>
        <dbReference type="ARBA" id="ARBA00023136"/>
    </source>
</evidence>
<keyword evidence="10" id="KW-0739">Sodium transport</keyword>
<dbReference type="OrthoDB" id="9793589at2"/>
<keyword evidence="4" id="KW-0050">Antiport</keyword>
<comment type="similarity">
    <text evidence="2">Belongs to the monovalent cation:proton antiporter 2 (CPA2) transporter (TC 2.A.37) family.</text>
</comment>
<dbReference type="GO" id="GO:0006814">
    <property type="term" value="P:sodium ion transport"/>
    <property type="evidence" value="ECO:0007669"/>
    <property type="project" value="UniProtKB-KW"/>
</dbReference>
<feature type="domain" description="Cation/H+ exchanger transmembrane" evidence="12">
    <location>
        <begin position="19"/>
        <end position="369"/>
    </location>
</feature>
<feature type="transmembrane region" description="Helical" evidence="11">
    <location>
        <begin position="259"/>
        <end position="278"/>
    </location>
</feature>
<accession>A0A419SLQ0</accession>
<keyword evidence="5 11" id="KW-0812">Transmembrane</keyword>
<evidence type="ECO:0000256" key="8">
    <source>
        <dbReference type="ARBA" id="ARBA00023065"/>
    </source>
</evidence>
<feature type="transmembrane region" description="Helical" evidence="11">
    <location>
        <begin position="210"/>
        <end position="238"/>
    </location>
</feature>
<evidence type="ECO:0000256" key="5">
    <source>
        <dbReference type="ARBA" id="ARBA00022692"/>
    </source>
</evidence>
<feature type="transmembrane region" description="Helical" evidence="11">
    <location>
        <begin position="112"/>
        <end position="131"/>
    </location>
</feature>
<dbReference type="InterPro" id="IPR038770">
    <property type="entry name" value="Na+/solute_symporter_sf"/>
</dbReference>
<organism evidence="13 14">
    <name type="scientific">Ammoniphilus oxalaticus</name>
    <dbReference type="NCBI Taxonomy" id="66863"/>
    <lineage>
        <taxon>Bacteria</taxon>
        <taxon>Bacillati</taxon>
        <taxon>Bacillota</taxon>
        <taxon>Bacilli</taxon>
        <taxon>Bacillales</taxon>
        <taxon>Paenibacillaceae</taxon>
        <taxon>Aneurinibacillus group</taxon>
        <taxon>Ammoniphilus</taxon>
    </lineage>
</organism>
<feature type="transmembrane region" description="Helical" evidence="11">
    <location>
        <begin position="27"/>
        <end position="46"/>
    </location>
</feature>
<keyword evidence="7" id="KW-0915">Sodium</keyword>
<keyword evidence="14" id="KW-1185">Reference proteome</keyword>
<dbReference type="PANTHER" id="PTHR43562:SF3">
    <property type="entry name" value="SODIUM ION_PROTON EXCHANGER (EUROFUNG)"/>
    <property type="match status" value="1"/>
</dbReference>
<evidence type="ECO:0000259" key="12">
    <source>
        <dbReference type="Pfam" id="PF00999"/>
    </source>
</evidence>
<dbReference type="Pfam" id="PF00999">
    <property type="entry name" value="Na_H_Exchanger"/>
    <property type="match status" value="1"/>
</dbReference>
<dbReference type="Gene3D" id="1.20.1530.20">
    <property type="match status" value="1"/>
</dbReference>
<feature type="transmembrane region" description="Helical" evidence="11">
    <location>
        <begin position="176"/>
        <end position="198"/>
    </location>
</feature>
<evidence type="ECO:0000256" key="10">
    <source>
        <dbReference type="ARBA" id="ARBA00023201"/>
    </source>
</evidence>
<dbReference type="InterPro" id="IPR006153">
    <property type="entry name" value="Cation/H_exchanger_TM"/>
</dbReference>